<organism evidence="1">
    <name type="scientific">candidate division WOR-3 bacterium</name>
    <dbReference type="NCBI Taxonomy" id="2052148"/>
    <lineage>
        <taxon>Bacteria</taxon>
        <taxon>Bacteria division WOR-3</taxon>
    </lineage>
</organism>
<accession>A0A7V3RIN8</accession>
<name>A0A7V3RIN8_UNCW3</name>
<reference evidence="1" key="1">
    <citation type="journal article" date="2020" name="mSystems">
        <title>Genome- and Community-Level Interaction Insights into Carbon Utilization and Element Cycling Functions of Hydrothermarchaeota in Hydrothermal Sediment.</title>
        <authorList>
            <person name="Zhou Z."/>
            <person name="Liu Y."/>
            <person name="Xu W."/>
            <person name="Pan J."/>
            <person name="Luo Z.H."/>
            <person name="Li M."/>
        </authorList>
    </citation>
    <scope>NUCLEOTIDE SEQUENCE [LARGE SCALE GENOMIC DNA]</scope>
    <source>
        <strain evidence="1">SpSt-961</strain>
    </source>
</reference>
<sequence>MAHAYTPGLKVLAYTVIEKQRRLPLPGEVIVNEGDKVSAEQIVAKTSLPGSVQTVNVAGLLGILPEEIEEAMLKKAGDDVQKDEIIAQSKGFFGLFKSTVKSPITGKVESISKITGQVILREPPIPVQVIAYIDGLVNRVFPNEGVQVRTEGSFIQGIFGIGGETIGELALGVDNPDSVLTDQEINDSFKGKIIIGGSLVTYDALIKARNIGAKGVIVGGIEDQDLKKFMGYDLGVAITGSENVGLTLIVTEGFGKLRMADRTFGLLKSLAGMKASINGATQIRAGVMRPEVIVPLDKAPDKKISHISTGSGLEVGMAVRIIREPYFGMIGKVVDLPVELETIETESKVRVLEVELENKKRVKLPRANVEIIEE</sequence>
<dbReference type="EMBL" id="DTOZ01000194">
    <property type="protein sequence ID" value="HGE78963.1"/>
    <property type="molecule type" value="Genomic_DNA"/>
</dbReference>
<evidence type="ECO:0008006" key="2">
    <source>
        <dbReference type="Google" id="ProtNLM"/>
    </source>
</evidence>
<dbReference type="AlphaFoldDB" id="A0A7V3RIN8"/>
<gene>
    <name evidence="1" type="ORF">ENX68_08255</name>
</gene>
<evidence type="ECO:0000313" key="1">
    <source>
        <dbReference type="EMBL" id="HGE78963.1"/>
    </source>
</evidence>
<comment type="caution">
    <text evidence="1">The sequence shown here is derived from an EMBL/GenBank/DDBJ whole genome shotgun (WGS) entry which is preliminary data.</text>
</comment>
<protein>
    <recommendedName>
        <fullName evidence="2">KOW domain-containing protein</fullName>
    </recommendedName>
</protein>
<proteinExistence type="predicted"/>